<dbReference type="Proteomes" id="UP000777438">
    <property type="component" value="Unassembled WGS sequence"/>
</dbReference>
<protein>
    <submittedName>
        <fullName evidence="1">Uncharacterized protein</fullName>
    </submittedName>
</protein>
<dbReference type="AlphaFoldDB" id="A0A9P9AUJ2"/>
<reference evidence="1 2" key="1">
    <citation type="journal article" date="2021" name="Nat. Commun.">
        <title>Genetic determinants of endophytism in the Arabidopsis root mycobiome.</title>
        <authorList>
            <person name="Mesny F."/>
            <person name="Miyauchi S."/>
            <person name="Thiergart T."/>
            <person name="Pickel B."/>
            <person name="Atanasova L."/>
            <person name="Karlsson M."/>
            <person name="Huettel B."/>
            <person name="Barry K.W."/>
            <person name="Haridas S."/>
            <person name="Chen C."/>
            <person name="Bauer D."/>
            <person name="Andreopoulos W."/>
            <person name="Pangilinan J."/>
            <person name="LaButti K."/>
            <person name="Riley R."/>
            <person name="Lipzen A."/>
            <person name="Clum A."/>
            <person name="Drula E."/>
            <person name="Henrissat B."/>
            <person name="Kohler A."/>
            <person name="Grigoriev I.V."/>
            <person name="Martin F.M."/>
            <person name="Hacquard S."/>
        </authorList>
    </citation>
    <scope>NUCLEOTIDE SEQUENCE [LARGE SCALE GENOMIC DNA]</scope>
    <source>
        <strain evidence="1 2">MPI-CAGE-CH-0241</strain>
    </source>
</reference>
<comment type="caution">
    <text evidence="1">The sequence shown here is derived from an EMBL/GenBank/DDBJ whole genome shotgun (WGS) entry which is preliminary data.</text>
</comment>
<accession>A0A9P9AUJ2</accession>
<keyword evidence="2" id="KW-1185">Reference proteome</keyword>
<dbReference type="EMBL" id="JAGPYM010000004">
    <property type="protein sequence ID" value="KAH6895764.1"/>
    <property type="molecule type" value="Genomic_DNA"/>
</dbReference>
<sequence>MVITVTWPEMVTSFVTGGAVIVVALQTVVSSPSTVTVVPGRVMTVLLPEIVTVFVSPGWTMVVPWPVMVTGTVIVEPGIVTVPPPLVIVWGGRVIVEPCPETVTVVSFPG</sequence>
<organism evidence="1 2">
    <name type="scientific">Thelonectria olida</name>
    <dbReference type="NCBI Taxonomy" id="1576542"/>
    <lineage>
        <taxon>Eukaryota</taxon>
        <taxon>Fungi</taxon>
        <taxon>Dikarya</taxon>
        <taxon>Ascomycota</taxon>
        <taxon>Pezizomycotina</taxon>
        <taxon>Sordariomycetes</taxon>
        <taxon>Hypocreomycetidae</taxon>
        <taxon>Hypocreales</taxon>
        <taxon>Nectriaceae</taxon>
        <taxon>Thelonectria</taxon>
    </lineage>
</organism>
<proteinExistence type="predicted"/>
<evidence type="ECO:0000313" key="2">
    <source>
        <dbReference type="Proteomes" id="UP000777438"/>
    </source>
</evidence>
<gene>
    <name evidence="1" type="ORF">B0T10DRAFT_225130</name>
</gene>
<evidence type="ECO:0000313" key="1">
    <source>
        <dbReference type="EMBL" id="KAH6895764.1"/>
    </source>
</evidence>
<name>A0A9P9AUJ2_9HYPO</name>